<dbReference type="OMA" id="MNYKSRD"/>
<evidence type="ECO:0000256" key="7">
    <source>
        <dbReference type="ARBA" id="ARBA00022801"/>
    </source>
</evidence>
<comment type="similarity">
    <text evidence="4 14">Belongs to the PP2C family.</text>
</comment>
<organism evidence="16 17">
    <name type="scientific">Pseudocohnilembus persalinus</name>
    <name type="common">Ciliate</name>
    <dbReference type="NCBI Taxonomy" id="266149"/>
    <lineage>
        <taxon>Eukaryota</taxon>
        <taxon>Sar</taxon>
        <taxon>Alveolata</taxon>
        <taxon>Ciliophora</taxon>
        <taxon>Intramacronucleata</taxon>
        <taxon>Oligohymenophorea</taxon>
        <taxon>Scuticociliatia</taxon>
        <taxon>Philasterida</taxon>
        <taxon>Pseudocohnilembidae</taxon>
        <taxon>Pseudocohnilembus</taxon>
    </lineage>
</organism>
<dbReference type="Pfam" id="PF00481">
    <property type="entry name" value="PP2C"/>
    <property type="match status" value="1"/>
</dbReference>
<keyword evidence="17" id="KW-1185">Reference proteome</keyword>
<name>A0A0V0QQF1_PSEPJ</name>
<gene>
    <name evidence="16" type="ORF">PPERSA_06023</name>
</gene>
<keyword evidence="11" id="KW-0464">Manganese</keyword>
<dbReference type="InterPro" id="IPR015655">
    <property type="entry name" value="PP2C"/>
</dbReference>
<keyword evidence="10" id="KW-0472">Membrane</keyword>
<evidence type="ECO:0000256" key="6">
    <source>
        <dbReference type="ARBA" id="ARBA00022723"/>
    </source>
</evidence>
<reference evidence="16 17" key="1">
    <citation type="journal article" date="2015" name="Sci. Rep.">
        <title>Genome of the facultative scuticociliatosis pathogen Pseudocohnilembus persalinus provides insight into its virulence through horizontal gene transfer.</title>
        <authorList>
            <person name="Xiong J."/>
            <person name="Wang G."/>
            <person name="Cheng J."/>
            <person name="Tian M."/>
            <person name="Pan X."/>
            <person name="Warren A."/>
            <person name="Jiang C."/>
            <person name="Yuan D."/>
            <person name="Miao W."/>
        </authorList>
    </citation>
    <scope>NUCLEOTIDE SEQUENCE [LARGE SCALE GENOMIC DNA]</scope>
    <source>
        <strain evidence="16">36N120E</strain>
    </source>
</reference>
<feature type="domain" description="PPM-type phosphatase" evidence="15">
    <location>
        <begin position="46"/>
        <end position="368"/>
    </location>
</feature>
<comment type="catalytic activity">
    <reaction evidence="12">
        <text>O-phospho-L-seryl-[protein] + H2O = L-seryl-[protein] + phosphate</text>
        <dbReference type="Rhea" id="RHEA:20629"/>
        <dbReference type="Rhea" id="RHEA-COMP:9863"/>
        <dbReference type="Rhea" id="RHEA-COMP:11604"/>
        <dbReference type="ChEBI" id="CHEBI:15377"/>
        <dbReference type="ChEBI" id="CHEBI:29999"/>
        <dbReference type="ChEBI" id="CHEBI:43474"/>
        <dbReference type="ChEBI" id="CHEBI:83421"/>
        <dbReference type="EC" id="3.1.3.16"/>
    </reaction>
</comment>
<dbReference type="InterPro" id="IPR001932">
    <property type="entry name" value="PPM-type_phosphatase-like_dom"/>
</dbReference>
<evidence type="ECO:0000313" key="17">
    <source>
        <dbReference type="Proteomes" id="UP000054937"/>
    </source>
</evidence>
<dbReference type="GO" id="GO:0046872">
    <property type="term" value="F:metal ion binding"/>
    <property type="evidence" value="ECO:0007669"/>
    <property type="project" value="UniProtKB-KW"/>
</dbReference>
<dbReference type="InterPro" id="IPR000222">
    <property type="entry name" value="PP2C_BS"/>
</dbReference>
<dbReference type="PANTHER" id="PTHR13832:SF803">
    <property type="entry name" value="PROTEIN PHOSPHATASE 1G"/>
    <property type="match status" value="1"/>
</dbReference>
<dbReference type="Proteomes" id="UP000054937">
    <property type="component" value="Unassembled WGS sequence"/>
</dbReference>
<dbReference type="OrthoDB" id="10264738at2759"/>
<evidence type="ECO:0000256" key="12">
    <source>
        <dbReference type="ARBA" id="ARBA00047761"/>
    </source>
</evidence>
<comment type="cofactor">
    <cofactor evidence="2">
        <name>Mg(2+)</name>
        <dbReference type="ChEBI" id="CHEBI:18420"/>
    </cofactor>
</comment>
<sequence length="384" mass="43401">MKIISQQVIKITKDENEIQKDMLKESEIPKILESKVSQKGTGIIEAYGANTHQGLVRDYNEDRVSIILNIVRPPNKTHIKDWPACSFFAVYDGHGGAACADFLRDNLHQFIVKDEMFPQDPVQSIKNGFAKAEKFCLEKAEYTGMMDKSGSCAIVAFLIENKCYIANVGDSRAILSSQLGKKVNDLSTDHKPSIESEQQRIKSLGGRIYQTEIPLPSYMIQPGKPNTIKGPHRVHPGRLAVSRTFGDPESKLPRYGGIPGVISSEPEIFQFDINEQQDDFILLGCDGIFDTLDSEQTIKIIWEQKQKIIQQIQKTQQLSPYLKRKQMNNQENNNKFLNQFVGLSINHLLKTCLLRKSFDNVTVLLIAFPNLAKFFSLQNSTHLD</sequence>
<comment type="catalytic activity">
    <reaction evidence="13">
        <text>O-phospho-L-threonyl-[protein] + H2O = L-threonyl-[protein] + phosphate</text>
        <dbReference type="Rhea" id="RHEA:47004"/>
        <dbReference type="Rhea" id="RHEA-COMP:11060"/>
        <dbReference type="Rhea" id="RHEA-COMP:11605"/>
        <dbReference type="ChEBI" id="CHEBI:15377"/>
        <dbReference type="ChEBI" id="CHEBI:30013"/>
        <dbReference type="ChEBI" id="CHEBI:43474"/>
        <dbReference type="ChEBI" id="CHEBI:61977"/>
        <dbReference type="EC" id="3.1.3.16"/>
    </reaction>
</comment>
<evidence type="ECO:0000259" key="15">
    <source>
        <dbReference type="PROSITE" id="PS51746"/>
    </source>
</evidence>
<evidence type="ECO:0000256" key="9">
    <source>
        <dbReference type="ARBA" id="ARBA00022912"/>
    </source>
</evidence>
<dbReference type="CDD" id="cd00143">
    <property type="entry name" value="PP2Cc"/>
    <property type="match status" value="1"/>
</dbReference>
<comment type="caution">
    <text evidence="16">The sequence shown here is derived from an EMBL/GenBank/DDBJ whole genome shotgun (WGS) entry which is preliminary data.</text>
</comment>
<dbReference type="PANTHER" id="PTHR13832">
    <property type="entry name" value="PROTEIN PHOSPHATASE 2C"/>
    <property type="match status" value="1"/>
</dbReference>
<dbReference type="EC" id="3.1.3.16" evidence="5"/>
<dbReference type="AlphaFoldDB" id="A0A0V0QQF1"/>
<dbReference type="InParanoid" id="A0A0V0QQF1"/>
<evidence type="ECO:0000256" key="1">
    <source>
        <dbReference type="ARBA" id="ARBA00001936"/>
    </source>
</evidence>
<accession>A0A0V0QQF1</accession>
<dbReference type="InterPro" id="IPR036457">
    <property type="entry name" value="PPM-type-like_dom_sf"/>
</dbReference>
<protein>
    <recommendedName>
        <fullName evidence="5">protein-serine/threonine phosphatase</fullName>
        <ecNumber evidence="5">3.1.3.16</ecNumber>
    </recommendedName>
</protein>
<dbReference type="EMBL" id="LDAU01000115">
    <property type="protein sequence ID" value="KRX04470.1"/>
    <property type="molecule type" value="Genomic_DNA"/>
</dbReference>
<dbReference type="PROSITE" id="PS51746">
    <property type="entry name" value="PPM_2"/>
    <property type="match status" value="1"/>
</dbReference>
<evidence type="ECO:0000256" key="5">
    <source>
        <dbReference type="ARBA" id="ARBA00013081"/>
    </source>
</evidence>
<evidence type="ECO:0000256" key="14">
    <source>
        <dbReference type="RuleBase" id="RU003465"/>
    </source>
</evidence>
<keyword evidence="7 14" id="KW-0378">Hydrolase</keyword>
<dbReference type="Gene3D" id="3.60.40.10">
    <property type="entry name" value="PPM-type phosphatase domain"/>
    <property type="match status" value="1"/>
</dbReference>
<comment type="subcellular location">
    <subcellularLocation>
        <location evidence="3">Membrane</location>
        <topology evidence="3">Peripheral membrane protein</topology>
    </subcellularLocation>
</comment>
<evidence type="ECO:0000256" key="3">
    <source>
        <dbReference type="ARBA" id="ARBA00004170"/>
    </source>
</evidence>
<dbReference type="GO" id="GO:0004722">
    <property type="term" value="F:protein serine/threonine phosphatase activity"/>
    <property type="evidence" value="ECO:0007669"/>
    <property type="project" value="UniProtKB-EC"/>
</dbReference>
<evidence type="ECO:0000256" key="4">
    <source>
        <dbReference type="ARBA" id="ARBA00006702"/>
    </source>
</evidence>
<dbReference type="SMART" id="SM00332">
    <property type="entry name" value="PP2Cc"/>
    <property type="match status" value="1"/>
</dbReference>
<evidence type="ECO:0000256" key="13">
    <source>
        <dbReference type="ARBA" id="ARBA00048336"/>
    </source>
</evidence>
<dbReference type="PROSITE" id="PS01032">
    <property type="entry name" value="PPM_1"/>
    <property type="match status" value="1"/>
</dbReference>
<evidence type="ECO:0000256" key="2">
    <source>
        <dbReference type="ARBA" id="ARBA00001946"/>
    </source>
</evidence>
<evidence type="ECO:0000313" key="16">
    <source>
        <dbReference type="EMBL" id="KRX04470.1"/>
    </source>
</evidence>
<keyword evidence="6" id="KW-0479">Metal-binding</keyword>
<evidence type="ECO:0000256" key="8">
    <source>
        <dbReference type="ARBA" id="ARBA00022842"/>
    </source>
</evidence>
<keyword evidence="8" id="KW-0460">Magnesium</keyword>
<evidence type="ECO:0000256" key="10">
    <source>
        <dbReference type="ARBA" id="ARBA00023136"/>
    </source>
</evidence>
<keyword evidence="9 14" id="KW-0904">Protein phosphatase</keyword>
<comment type="cofactor">
    <cofactor evidence="1">
        <name>Mn(2+)</name>
        <dbReference type="ChEBI" id="CHEBI:29035"/>
    </cofactor>
</comment>
<proteinExistence type="inferred from homology"/>
<dbReference type="SUPFAM" id="SSF81606">
    <property type="entry name" value="PP2C-like"/>
    <property type="match status" value="1"/>
</dbReference>
<evidence type="ECO:0000256" key="11">
    <source>
        <dbReference type="ARBA" id="ARBA00023211"/>
    </source>
</evidence>
<dbReference type="GO" id="GO:0016020">
    <property type="term" value="C:membrane"/>
    <property type="evidence" value="ECO:0007669"/>
    <property type="project" value="UniProtKB-SubCell"/>
</dbReference>